<dbReference type="Pfam" id="PF02518">
    <property type="entry name" value="HATPase_c"/>
    <property type="match status" value="1"/>
</dbReference>
<keyword evidence="4" id="KW-1133">Transmembrane helix</keyword>
<dbReference type="InterPro" id="IPR050482">
    <property type="entry name" value="Sensor_HK_TwoCompSys"/>
</dbReference>
<protein>
    <submittedName>
        <fullName evidence="7">DUF5931 domain-containing protein</fullName>
    </submittedName>
</protein>
<gene>
    <name evidence="7" type="ORF">GCM10022242_14150</name>
</gene>
<feature type="transmembrane region" description="Helical" evidence="4">
    <location>
        <begin position="76"/>
        <end position="95"/>
    </location>
</feature>
<evidence type="ECO:0000259" key="5">
    <source>
        <dbReference type="Pfam" id="PF02518"/>
    </source>
</evidence>
<sequence length="377" mass="39430">MRIAMGSGQAAVAVESRMFRALAVLRVIVLANAVGWTIYRHSFERPALGWACIGVMVAWTFVSTWVYAAPVRRTPAVVALDLGIAMAVLLATPIVKGADFSATVPGFWINGAVLACAIRFGWIGGGVAGGMLGVTDILLRAHPGSNDWSHLFLILLAGTMVGFLCQSLQEMAAERDQAQREAAAAAERARLARVVHDGVLQVLALVQRRGGELGGDAAELGRLAGEQEHALRSLIRTQDSVSARAASATGTADLAAALAAFDARPGVHVALPGVEVELPAAAVSELVAVVGACLDNVTRHVGEGAAAWVLLDDLGDRVELSVRDEGPGIPDRRLAEAEADGRLGVRESIRGRVRDLGGTATLVTGPSGTEWEIVVPR</sequence>
<dbReference type="InterPro" id="IPR036890">
    <property type="entry name" value="HATPase_C_sf"/>
</dbReference>
<evidence type="ECO:0000259" key="6">
    <source>
        <dbReference type="Pfam" id="PF19354"/>
    </source>
</evidence>
<accession>A0ABP7I9I5</accession>
<feature type="transmembrane region" description="Helical" evidence="4">
    <location>
        <begin position="107"/>
        <end position="139"/>
    </location>
</feature>
<evidence type="ECO:0000313" key="8">
    <source>
        <dbReference type="Proteomes" id="UP001501821"/>
    </source>
</evidence>
<dbReference type="RefSeq" id="WP_344773728.1">
    <property type="nucleotide sequence ID" value="NZ_BAABAH010000003.1"/>
</dbReference>
<name>A0ABP7I9I5_9ACTN</name>
<keyword evidence="3" id="KW-0902">Two-component regulatory system</keyword>
<dbReference type="Pfam" id="PF19354">
    <property type="entry name" value="DUF5931"/>
    <property type="match status" value="1"/>
</dbReference>
<feature type="transmembrane region" description="Helical" evidence="4">
    <location>
        <begin position="151"/>
        <end position="169"/>
    </location>
</feature>
<dbReference type="NCBIfam" id="NF047322">
    <property type="entry name" value="HK_morpho_MacS"/>
    <property type="match status" value="1"/>
</dbReference>
<feature type="domain" description="Histidine kinase/HSP90-like ATPase" evidence="5">
    <location>
        <begin position="285"/>
        <end position="375"/>
    </location>
</feature>
<evidence type="ECO:0000256" key="2">
    <source>
        <dbReference type="ARBA" id="ARBA00022777"/>
    </source>
</evidence>
<dbReference type="PANTHER" id="PTHR24421">
    <property type="entry name" value="NITRATE/NITRITE SENSOR PROTEIN NARX-RELATED"/>
    <property type="match status" value="1"/>
</dbReference>
<organism evidence="7 8">
    <name type="scientific">Nocardioides panacisoli</name>
    <dbReference type="NCBI Taxonomy" id="627624"/>
    <lineage>
        <taxon>Bacteria</taxon>
        <taxon>Bacillati</taxon>
        <taxon>Actinomycetota</taxon>
        <taxon>Actinomycetes</taxon>
        <taxon>Propionibacteriales</taxon>
        <taxon>Nocardioidaceae</taxon>
        <taxon>Nocardioides</taxon>
    </lineage>
</organism>
<keyword evidence="2" id="KW-0418">Kinase</keyword>
<feature type="transmembrane region" description="Helical" evidence="4">
    <location>
        <begin position="47"/>
        <end position="69"/>
    </location>
</feature>
<dbReference type="Proteomes" id="UP001501821">
    <property type="component" value="Unassembled WGS sequence"/>
</dbReference>
<feature type="transmembrane region" description="Helical" evidence="4">
    <location>
        <begin position="21"/>
        <end position="41"/>
    </location>
</feature>
<evidence type="ECO:0000313" key="7">
    <source>
        <dbReference type="EMBL" id="GAA3812860.1"/>
    </source>
</evidence>
<comment type="caution">
    <text evidence="7">The sequence shown here is derived from an EMBL/GenBank/DDBJ whole genome shotgun (WGS) entry which is preliminary data.</text>
</comment>
<dbReference type="SUPFAM" id="SSF55874">
    <property type="entry name" value="ATPase domain of HSP90 chaperone/DNA topoisomerase II/histidine kinase"/>
    <property type="match status" value="1"/>
</dbReference>
<keyword evidence="4" id="KW-0472">Membrane</keyword>
<feature type="domain" description="DUF5931" evidence="6">
    <location>
        <begin position="10"/>
        <end position="165"/>
    </location>
</feature>
<keyword evidence="4" id="KW-0812">Transmembrane</keyword>
<dbReference type="Gene3D" id="3.30.565.10">
    <property type="entry name" value="Histidine kinase-like ATPase, C-terminal domain"/>
    <property type="match status" value="1"/>
</dbReference>
<evidence type="ECO:0000256" key="4">
    <source>
        <dbReference type="SAM" id="Phobius"/>
    </source>
</evidence>
<dbReference type="InterPro" id="IPR045975">
    <property type="entry name" value="DUF5931"/>
</dbReference>
<dbReference type="PANTHER" id="PTHR24421:SF61">
    <property type="entry name" value="OXYGEN SENSOR HISTIDINE KINASE NREB"/>
    <property type="match status" value="1"/>
</dbReference>
<proteinExistence type="predicted"/>
<evidence type="ECO:0000256" key="3">
    <source>
        <dbReference type="ARBA" id="ARBA00023012"/>
    </source>
</evidence>
<reference evidence="8" key="1">
    <citation type="journal article" date="2019" name="Int. J. Syst. Evol. Microbiol.">
        <title>The Global Catalogue of Microorganisms (GCM) 10K type strain sequencing project: providing services to taxonomists for standard genome sequencing and annotation.</title>
        <authorList>
            <consortium name="The Broad Institute Genomics Platform"/>
            <consortium name="The Broad Institute Genome Sequencing Center for Infectious Disease"/>
            <person name="Wu L."/>
            <person name="Ma J."/>
        </authorList>
    </citation>
    <scope>NUCLEOTIDE SEQUENCE [LARGE SCALE GENOMIC DNA]</scope>
    <source>
        <strain evidence="8">JCM 16953</strain>
    </source>
</reference>
<evidence type="ECO:0000256" key="1">
    <source>
        <dbReference type="ARBA" id="ARBA00022679"/>
    </source>
</evidence>
<dbReference type="EMBL" id="BAABAH010000003">
    <property type="protein sequence ID" value="GAA3812860.1"/>
    <property type="molecule type" value="Genomic_DNA"/>
</dbReference>
<dbReference type="InterPro" id="IPR003594">
    <property type="entry name" value="HATPase_dom"/>
</dbReference>
<keyword evidence="8" id="KW-1185">Reference proteome</keyword>
<keyword evidence="1" id="KW-0808">Transferase</keyword>